<organism evidence="2 3">
    <name type="scientific">Acinetobacter cumulans</name>
    <dbReference type="NCBI Taxonomy" id="2136182"/>
    <lineage>
        <taxon>Bacteria</taxon>
        <taxon>Pseudomonadati</taxon>
        <taxon>Pseudomonadota</taxon>
        <taxon>Gammaproteobacteria</taxon>
        <taxon>Moraxellales</taxon>
        <taxon>Moraxellaceae</taxon>
        <taxon>Acinetobacter</taxon>
    </lineage>
</organism>
<evidence type="ECO:0000313" key="3">
    <source>
        <dbReference type="Proteomes" id="UP000281084"/>
    </source>
</evidence>
<sequence length="356" mass="41471">MSEDMIDDDHYVDEHDHFMDEFNEEFFQLIRTLEDTNFFYSSSINSLNKLLDFESITLSFYIKNKSFLSDFLNDLRAYREIDEDEILNNIEAKAGKIVNMLLSSGDYQAFVSTDNTNKKTKELVDINSKINIIKEQQIKILDDYKKISTLNKKSIADHEIALRIVEELKSKNEAYSQLLDEDSNVRILKLYDGIYDREIEIADKYRNWALIIFAIVGLILLLGFLNLSIQNWNHLRNSVYIHIPLGWDSLLKTLMLFSLTTPAWYLTKESSKHRKVAYKAQMLGTELASFPLYVREFKDEDRLELRKHLADRFFGQELFNDSKNAPSSDSSLEQIKLLTEANKVLAEALKAKKAVE</sequence>
<protein>
    <submittedName>
        <fullName evidence="2">Uncharacterized protein</fullName>
    </submittedName>
</protein>
<reference evidence="2 3" key="1">
    <citation type="submission" date="2018-09" db="EMBL/GenBank/DDBJ databases">
        <title>The draft genome of Acinetobacter spp. strains.</title>
        <authorList>
            <person name="Qin J."/>
            <person name="Feng Y."/>
            <person name="Zong Z."/>
        </authorList>
    </citation>
    <scope>NUCLEOTIDE SEQUENCE [LARGE SCALE GENOMIC DNA]</scope>
    <source>
        <strain evidence="2 3">WCHAc060002</strain>
    </source>
</reference>
<keyword evidence="1" id="KW-0812">Transmembrane</keyword>
<comment type="caution">
    <text evidence="2">The sequence shown here is derived from an EMBL/GenBank/DDBJ whole genome shotgun (WGS) entry which is preliminary data.</text>
</comment>
<feature type="transmembrane region" description="Helical" evidence="1">
    <location>
        <begin position="207"/>
        <end position="229"/>
    </location>
</feature>
<name>A0A3A8GI41_9GAMM</name>
<keyword evidence="1" id="KW-0472">Membrane</keyword>
<feature type="transmembrane region" description="Helical" evidence="1">
    <location>
        <begin position="249"/>
        <end position="266"/>
    </location>
</feature>
<evidence type="ECO:0000313" key="2">
    <source>
        <dbReference type="EMBL" id="RKG54724.1"/>
    </source>
</evidence>
<gene>
    <name evidence="2" type="ORF">D7V64_03875</name>
</gene>
<dbReference type="RefSeq" id="WP_120366901.1">
    <property type="nucleotide sequence ID" value="NZ_RAXZ01000003.1"/>
</dbReference>
<dbReference type="EMBL" id="RAXZ01000003">
    <property type="protein sequence ID" value="RKG54724.1"/>
    <property type="molecule type" value="Genomic_DNA"/>
</dbReference>
<accession>A0A3A8GI41</accession>
<evidence type="ECO:0000256" key="1">
    <source>
        <dbReference type="SAM" id="Phobius"/>
    </source>
</evidence>
<proteinExistence type="predicted"/>
<dbReference type="Proteomes" id="UP000281084">
    <property type="component" value="Unassembled WGS sequence"/>
</dbReference>
<dbReference type="AlphaFoldDB" id="A0A3A8GI41"/>
<keyword evidence="1" id="KW-1133">Transmembrane helix</keyword>